<dbReference type="EMBL" id="UGFG01000002">
    <property type="protein sequence ID" value="STO53370.1"/>
    <property type="molecule type" value="Genomic_DNA"/>
</dbReference>
<dbReference type="InterPro" id="IPR011050">
    <property type="entry name" value="Pectin_lyase_fold/virulence"/>
</dbReference>
<evidence type="ECO:0000256" key="4">
    <source>
        <dbReference type="SAM" id="SignalP"/>
    </source>
</evidence>
<reference evidence="6 7" key="1">
    <citation type="submission" date="2018-06" db="EMBL/GenBank/DDBJ databases">
        <authorList>
            <consortium name="Pathogen Informatics"/>
            <person name="Doyle S."/>
        </authorList>
    </citation>
    <scope>NUCLEOTIDE SEQUENCE [LARGE SCALE GENOMIC DNA]</scope>
    <source>
        <strain evidence="6 7">NCTC8500</strain>
    </source>
</reference>
<protein>
    <submittedName>
        <fullName evidence="6">Two-partner secreted adhesin EtpA</fullName>
    </submittedName>
</protein>
<dbReference type="SUPFAM" id="SSF51126">
    <property type="entry name" value="Pectin lyase-like"/>
    <property type="match status" value="1"/>
</dbReference>
<keyword evidence="2" id="KW-0964">Secreted</keyword>
<keyword evidence="3 4" id="KW-0732">Signal</keyword>
<dbReference type="NCBIfam" id="TIGR01901">
    <property type="entry name" value="adhes_NPXG"/>
    <property type="match status" value="1"/>
</dbReference>
<dbReference type="SMART" id="SM00912">
    <property type="entry name" value="Haemagg_act"/>
    <property type="match status" value="1"/>
</dbReference>
<name>A0A377HHI3_ECOLX</name>
<dbReference type="Gene3D" id="2.160.20.10">
    <property type="entry name" value="Single-stranded right-handed beta-helix, Pectin lyase-like"/>
    <property type="match status" value="1"/>
</dbReference>
<dbReference type="AlphaFoldDB" id="A0A377HHI3"/>
<dbReference type="RefSeq" id="WP_157924638.1">
    <property type="nucleotide sequence ID" value="NZ_CBDBYT010000079.1"/>
</dbReference>
<gene>
    <name evidence="6" type="primary">etpA</name>
    <name evidence="6" type="ORF">NCTC8500_05940</name>
</gene>
<dbReference type="PANTHER" id="PTHR12338">
    <property type="entry name" value="AUTOTRANSPORTER"/>
    <property type="match status" value="1"/>
</dbReference>
<dbReference type="InterPro" id="IPR012334">
    <property type="entry name" value="Pectin_lyas_fold"/>
</dbReference>
<dbReference type="GO" id="GO:0005576">
    <property type="term" value="C:extracellular region"/>
    <property type="evidence" value="ECO:0007669"/>
    <property type="project" value="UniProtKB-SubCell"/>
</dbReference>
<proteinExistence type="predicted"/>
<evidence type="ECO:0000256" key="3">
    <source>
        <dbReference type="ARBA" id="ARBA00022729"/>
    </source>
</evidence>
<evidence type="ECO:0000313" key="6">
    <source>
        <dbReference type="EMBL" id="STO53370.1"/>
    </source>
</evidence>
<sequence>MKIKTLSCIIALSLPIFSVNASVIPYNGKFVNGDGTISRPTKNEMLVEQNTAKGIIDWTSFNIGKGYSVKFKQPDSNSVTLNRVTGSALTNIVGNLTSNGKVFLVNPNGIMLRSGANINVGGLVATTKQINNNDFINDKLLFSSGTNENKQVVNQANIKTSKGGFVVLASDRVMNAGRITTPSGKTVLASAEKIVLQLDSSGLKNIAIDGEVANAFVSNSSFISATNGQVYLTALGKDMLMNTVINNNGIIEASGFSDINPNISVNGGDSGKVSLSGQLIANNPTGNGGVVNINGQHIALEDFSSIDVSGKGNGGVVNIGSKKTSTLDMKPTSAIFASSVTSGNGGNVKLSAKDKITLEGAIEAKGGSEFGNGGNVIISNSGNLTNLSTINVQASNGQDGNIVTTETIM</sequence>
<feature type="domain" description="Filamentous haemagglutinin FhaB/tRNA nuclease CdiA-like TPS" evidence="5">
    <location>
        <begin position="21"/>
        <end position="134"/>
    </location>
</feature>
<dbReference type="PANTHER" id="PTHR12338:SF8">
    <property type="entry name" value="HEME_HEMOPEXIN-BINDING PROTEIN"/>
    <property type="match status" value="1"/>
</dbReference>
<evidence type="ECO:0000313" key="7">
    <source>
        <dbReference type="Proteomes" id="UP000254429"/>
    </source>
</evidence>
<feature type="chain" id="PRO_5016696862" evidence="4">
    <location>
        <begin position="22"/>
        <end position="409"/>
    </location>
</feature>
<feature type="signal peptide" evidence="4">
    <location>
        <begin position="1"/>
        <end position="21"/>
    </location>
</feature>
<evidence type="ECO:0000256" key="1">
    <source>
        <dbReference type="ARBA" id="ARBA00004613"/>
    </source>
</evidence>
<dbReference type="Proteomes" id="UP000254429">
    <property type="component" value="Unassembled WGS sequence"/>
</dbReference>
<dbReference type="Pfam" id="PF05860">
    <property type="entry name" value="TPS"/>
    <property type="match status" value="1"/>
</dbReference>
<evidence type="ECO:0000259" key="5">
    <source>
        <dbReference type="SMART" id="SM00912"/>
    </source>
</evidence>
<evidence type="ECO:0000256" key="2">
    <source>
        <dbReference type="ARBA" id="ARBA00022525"/>
    </source>
</evidence>
<dbReference type="InterPro" id="IPR050909">
    <property type="entry name" value="Bact_Autotransporter_VF"/>
</dbReference>
<accession>A0A377HHI3</accession>
<organism evidence="6 7">
    <name type="scientific">Escherichia coli</name>
    <dbReference type="NCBI Taxonomy" id="562"/>
    <lineage>
        <taxon>Bacteria</taxon>
        <taxon>Pseudomonadati</taxon>
        <taxon>Pseudomonadota</taxon>
        <taxon>Gammaproteobacteria</taxon>
        <taxon>Enterobacterales</taxon>
        <taxon>Enterobacteriaceae</taxon>
        <taxon>Escherichia</taxon>
    </lineage>
</organism>
<comment type="subcellular location">
    <subcellularLocation>
        <location evidence="1">Secreted</location>
    </subcellularLocation>
</comment>
<dbReference type="InterPro" id="IPR008638">
    <property type="entry name" value="FhaB/CdiA-like_TPS"/>
</dbReference>